<comment type="caution">
    <text evidence="2">The sequence shown here is derived from an EMBL/GenBank/DDBJ whole genome shotgun (WGS) entry which is preliminary data.</text>
</comment>
<name>A0ABT7XT40_9NEIS</name>
<dbReference type="EMBL" id="JAUEDK010000048">
    <property type="protein sequence ID" value="MDN0076964.1"/>
    <property type="molecule type" value="Genomic_DNA"/>
</dbReference>
<sequence>MVRVAEKIRTGVSNQPCSRFEPSGPGGVTELLLRSLLLTLLRCGRLALCSFCSLSRSHRFPLFMLDETIGVAFFGKGGRRTKSDEKGKKDMLCHHETPQE</sequence>
<dbReference type="Proteomes" id="UP001168540">
    <property type="component" value="Unassembled WGS sequence"/>
</dbReference>
<feature type="region of interest" description="Disordered" evidence="1">
    <location>
        <begin position="77"/>
        <end position="100"/>
    </location>
</feature>
<protein>
    <submittedName>
        <fullName evidence="2">Uncharacterized protein</fullName>
    </submittedName>
</protein>
<keyword evidence="3" id="KW-1185">Reference proteome</keyword>
<reference evidence="2" key="1">
    <citation type="submission" date="2023-06" db="EMBL/GenBank/DDBJ databases">
        <authorList>
            <person name="Zhang S."/>
        </authorList>
    </citation>
    <scope>NUCLEOTIDE SEQUENCE</scope>
    <source>
        <strain evidence="2">SG2303</strain>
    </source>
</reference>
<evidence type="ECO:0000313" key="3">
    <source>
        <dbReference type="Proteomes" id="UP001168540"/>
    </source>
</evidence>
<gene>
    <name evidence="2" type="ORF">QU481_19140</name>
</gene>
<organism evidence="2 3">
    <name type="scientific">Crenobacter oryzisoli</name>
    <dbReference type="NCBI Taxonomy" id="3056844"/>
    <lineage>
        <taxon>Bacteria</taxon>
        <taxon>Pseudomonadati</taxon>
        <taxon>Pseudomonadota</taxon>
        <taxon>Betaproteobacteria</taxon>
        <taxon>Neisseriales</taxon>
        <taxon>Neisseriaceae</taxon>
        <taxon>Crenobacter</taxon>
    </lineage>
</organism>
<dbReference type="RefSeq" id="WP_289831593.1">
    <property type="nucleotide sequence ID" value="NZ_JAUEDK010000048.1"/>
</dbReference>
<evidence type="ECO:0000256" key="1">
    <source>
        <dbReference type="SAM" id="MobiDB-lite"/>
    </source>
</evidence>
<proteinExistence type="predicted"/>
<feature type="compositionally biased region" description="Basic and acidic residues" evidence="1">
    <location>
        <begin position="81"/>
        <end position="100"/>
    </location>
</feature>
<accession>A0ABT7XT40</accession>
<evidence type="ECO:0000313" key="2">
    <source>
        <dbReference type="EMBL" id="MDN0076964.1"/>
    </source>
</evidence>